<keyword evidence="2" id="KW-1185">Reference proteome</keyword>
<name>A0ABV1CPB6_9FIRM</name>
<evidence type="ECO:0000313" key="2">
    <source>
        <dbReference type="Proteomes" id="UP001470752"/>
    </source>
</evidence>
<comment type="caution">
    <text evidence="1">The sequence shown here is derived from an EMBL/GenBank/DDBJ whole genome shotgun (WGS) entry which is preliminary data.</text>
</comment>
<accession>A0ABV1CPB6</accession>
<protein>
    <submittedName>
        <fullName evidence="1">Uncharacterized protein</fullName>
    </submittedName>
</protein>
<reference evidence="1 2" key="1">
    <citation type="submission" date="2024-04" db="EMBL/GenBank/DDBJ databases">
        <title>Human intestinal bacterial collection.</title>
        <authorList>
            <person name="Pauvert C."/>
            <person name="Hitch T.C.A."/>
            <person name="Clavel T."/>
        </authorList>
    </citation>
    <scope>NUCLEOTIDE SEQUENCE [LARGE SCALE GENOMIC DNA]</scope>
    <source>
        <strain evidence="1 2">CLA-AA-H161</strain>
    </source>
</reference>
<organism evidence="1 2">
    <name type="scientific">Blautia acetigignens</name>
    <dbReference type="NCBI Taxonomy" id="2981783"/>
    <lineage>
        <taxon>Bacteria</taxon>
        <taxon>Bacillati</taxon>
        <taxon>Bacillota</taxon>
        <taxon>Clostridia</taxon>
        <taxon>Lachnospirales</taxon>
        <taxon>Lachnospiraceae</taxon>
        <taxon>Blautia</taxon>
    </lineage>
</organism>
<dbReference type="RefSeq" id="WP_195699827.1">
    <property type="nucleotide sequence ID" value="NZ_JBBNFW010000187.1"/>
</dbReference>
<dbReference type="Proteomes" id="UP001470752">
    <property type="component" value="Unassembled WGS sequence"/>
</dbReference>
<evidence type="ECO:0000313" key="1">
    <source>
        <dbReference type="EMBL" id="MEQ2414225.1"/>
    </source>
</evidence>
<gene>
    <name evidence="1" type="ORF">AAAX94_14520</name>
</gene>
<sequence>MKSYKETKAAVKSLILKKRGIYNIYNLDLSILYEQGHNVTNVQNALDYFKYSPQAKSFMDKVAAM</sequence>
<dbReference type="EMBL" id="JBBNFW010000187">
    <property type="protein sequence ID" value="MEQ2414225.1"/>
    <property type="molecule type" value="Genomic_DNA"/>
</dbReference>
<proteinExistence type="predicted"/>